<dbReference type="Proteomes" id="UP001515480">
    <property type="component" value="Unassembled WGS sequence"/>
</dbReference>
<feature type="compositionally biased region" description="Low complexity" evidence="1">
    <location>
        <begin position="1308"/>
        <end position="1320"/>
    </location>
</feature>
<name>A0AB34IJK1_PRYPA</name>
<evidence type="ECO:0008006" key="5">
    <source>
        <dbReference type="Google" id="ProtNLM"/>
    </source>
</evidence>
<feature type="region of interest" description="Disordered" evidence="1">
    <location>
        <begin position="520"/>
        <end position="692"/>
    </location>
</feature>
<feature type="region of interest" description="Disordered" evidence="1">
    <location>
        <begin position="798"/>
        <end position="927"/>
    </location>
</feature>
<dbReference type="PANTHER" id="PTHR24216">
    <property type="entry name" value="PAXILLIN-RELATED"/>
    <property type="match status" value="1"/>
</dbReference>
<keyword evidence="2" id="KW-0812">Transmembrane</keyword>
<comment type="caution">
    <text evidence="3">The sequence shown here is derived from an EMBL/GenBank/DDBJ whole genome shotgun (WGS) entry which is preliminary data.</text>
</comment>
<feature type="compositionally biased region" description="Low complexity" evidence="1">
    <location>
        <begin position="7"/>
        <end position="20"/>
    </location>
</feature>
<evidence type="ECO:0000313" key="4">
    <source>
        <dbReference type="Proteomes" id="UP001515480"/>
    </source>
</evidence>
<feature type="transmembrane region" description="Helical" evidence="2">
    <location>
        <begin position="1105"/>
        <end position="1132"/>
    </location>
</feature>
<protein>
    <recommendedName>
        <fullName evidence="5">PDZ domain-containing protein</fullName>
    </recommendedName>
</protein>
<feature type="region of interest" description="Disordered" evidence="1">
    <location>
        <begin position="1165"/>
        <end position="1184"/>
    </location>
</feature>
<feature type="compositionally biased region" description="Polar residues" evidence="1">
    <location>
        <begin position="21"/>
        <end position="39"/>
    </location>
</feature>
<feature type="region of interest" description="Disordered" evidence="1">
    <location>
        <begin position="1"/>
        <end position="49"/>
    </location>
</feature>
<keyword evidence="2" id="KW-1133">Transmembrane helix</keyword>
<feature type="compositionally biased region" description="Pro residues" evidence="1">
    <location>
        <begin position="522"/>
        <end position="688"/>
    </location>
</feature>
<proteinExistence type="predicted"/>
<dbReference type="EMBL" id="JBGBPQ010000024">
    <property type="protein sequence ID" value="KAL1500080.1"/>
    <property type="molecule type" value="Genomic_DNA"/>
</dbReference>
<reference evidence="3 4" key="1">
    <citation type="journal article" date="2024" name="Science">
        <title>Giant polyketide synthase enzymes in the biosynthesis of giant marine polyether toxins.</title>
        <authorList>
            <person name="Fallon T.R."/>
            <person name="Shende V.V."/>
            <person name="Wierzbicki I.H."/>
            <person name="Pendleton A.L."/>
            <person name="Watervoot N.F."/>
            <person name="Auber R.P."/>
            <person name="Gonzalez D.J."/>
            <person name="Wisecaver J.H."/>
            <person name="Moore B.S."/>
        </authorList>
    </citation>
    <scope>NUCLEOTIDE SEQUENCE [LARGE SCALE GENOMIC DNA]</scope>
    <source>
        <strain evidence="3 4">12B1</strain>
    </source>
</reference>
<gene>
    <name evidence="3" type="ORF">AB1Y20_012754</name>
</gene>
<dbReference type="PRINTS" id="PR01217">
    <property type="entry name" value="PRICHEXTENSN"/>
</dbReference>
<feature type="region of interest" description="Disordered" evidence="1">
    <location>
        <begin position="1355"/>
        <end position="1376"/>
    </location>
</feature>
<evidence type="ECO:0000256" key="2">
    <source>
        <dbReference type="SAM" id="Phobius"/>
    </source>
</evidence>
<feature type="compositionally biased region" description="Pro residues" evidence="1">
    <location>
        <begin position="801"/>
        <end position="923"/>
    </location>
</feature>
<feature type="compositionally biased region" description="Pro residues" evidence="1">
    <location>
        <begin position="1060"/>
        <end position="1084"/>
    </location>
</feature>
<dbReference type="PANTHER" id="PTHR24216:SF65">
    <property type="entry name" value="PAXILLIN-LIKE PROTEIN 1"/>
    <property type="match status" value="1"/>
</dbReference>
<feature type="region of interest" description="Disordered" evidence="1">
    <location>
        <begin position="1300"/>
        <end position="1336"/>
    </location>
</feature>
<accession>A0AB34IJK1</accession>
<organism evidence="3 4">
    <name type="scientific">Prymnesium parvum</name>
    <name type="common">Toxic golden alga</name>
    <dbReference type="NCBI Taxonomy" id="97485"/>
    <lineage>
        <taxon>Eukaryota</taxon>
        <taxon>Haptista</taxon>
        <taxon>Haptophyta</taxon>
        <taxon>Prymnesiophyceae</taxon>
        <taxon>Prymnesiales</taxon>
        <taxon>Prymnesiaceae</taxon>
        <taxon>Prymnesium</taxon>
    </lineage>
</organism>
<feature type="region of interest" description="Disordered" evidence="1">
    <location>
        <begin position="1056"/>
        <end position="1084"/>
    </location>
</feature>
<evidence type="ECO:0000313" key="3">
    <source>
        <dbReference type="EMBL" id="KAL1500080.1"/>
    </source>
</evidence>
<keyword evidence="4" id="KW-1185">Reference proteome</keyword>
<feature type="compositionally biased region" description="Basic and acidic residues" evidence="1">
    <location>
        <begin position="1360"/>
        <end position="1372"/>
    </location>
</feature>
<feature type="region of interest" description="Disordered" evidence="1">
    <location>
        <begin position="1508"/>
        <end position="1535"/>
    </location>
</feature>
<sequence length="1535" mass="159940">MCAPRPSSAVSVDASTSTDDCSLQQGSQSQPRRAPTNASPHEPPSFRTRSKRAIDATVSLVEAHLEAAPLATISESFDDALFQFRPDVYELCASLPLDEARLLLSCSPPSPADKLRECYKATADVVQVQTDIGIQEYRVPATHLARERAPDALEWRRADEAALQVLLNTQSRDGRRNILVPISKPASLGQPLIPSVLQRRIKTDPVTKQLIKRKSRLSAAVRQPALTLLLLAAHARAQCGGIDAVRVDFASATNPEVSMEWRDAAGGVHRGVQIPHFATDTTGGAFPRGSVRWRRLGVHQNRSFDLLVAASASPANYSTQVAIEYHSPNSSDTTQAAFTSLGFACLGFGLRPSFCPTGASLALATATCADGSPPVMRAVEFDFRFVEANTSFTMPPFTGLYTTFYDVDGDSVSGGVAFEFVTILGALRRWLPSTSTLDVGTFDASGSLYVIASQPVNTNTDFSVSPETPSEESLAAVAEFELRNTSSFKVLFGGRSSIPLRNDRGYCFAMVQPEVSGYCSPPLGPPPPSLPRPSRPPSPLAPAPSPPPVRPPASPPPSPPPPCEPPRGPPSCPSPASPPSHPPPAVPPPPRTPPRAPPPPSPPPPRPFSPSPSTPPPPLSPSSPPPPAAPPTAPASPSRPPPLPPPSPPLPPPPPPPSPPSSPAAPPPRPPPPPPSPLPPAPPPPAPPALILLDVRGDGREPAPNVTLVHASAVRLYLSAAPPLVPGDDVRFVRANSSGCADAPSSAGGALDGDASVGVALLQGEYALCVARSPYRAGGAVAAPSDFDFYPHVTARVLHAPPSPPPPRAPPAAPPSAPPRDPPPPAAPPPSHPPPRQPPPAPLVPPPPPPSPPSPRPPSPPSPPPPSPPSPSPPSPPSPPPPSPPSLPPPSPPSPPSTPPPSPRAPPPLPPTPPPPPPAPPPAASLGLDALDARGGLRLQVTIASDLTAEQIGEPNATAALQHGFLLGLRLALNLTDARIDARVVHVAAGSLVLTFDLEPQPSGGDGGESRTSPAAKAVEYACLVEEGALEGVAYHRDVLREVGVLRLRADGGAERIGCPSPPPPPPAAPPVSPPAAPPAAPPRMPIRSDGAAAIVVVVGGTDPLLLALLVVAGALACCCLLLLLLLLLLAVRARRRKQPPPLHVVTVVLNRDSRHLPVGLEVEPAAPRSPSTSLALAAGPEPPQPAAAAAAVACGGADGADEEWHTGLSPRGAPFRWLGGEALVVTPANARRPPPRICRIVAGGLAARAARREGRSPPLFDVGDYVLRLNGRALDATAMNDELQAGATRIELVLLCRRAAPPPSPPKASSRTSGSSPPSLRANGRGSSLPPPRERARVRTCFIRAGSSGILQIKRLPPRRRDPMPPPDEHQSLATKGRARSLDLYAGSGGLLQIERRRSRTVGDGVGDVEAAGRASVSHPRRKSKFGPEGGAAIRWWKHVESMDAFNSPSAHSILGRVATSAGIVDGVDGFPSDPHPASREATDNDVISDSWTPPYCRLPNVRTTSSFSVDAREKGTPYKPRRLSRTSSYHFRV</sequence>
<evidence type="ECO:0000256" key="1">
    <source>
        <dbReference type="SAM" id="MobiDB-lite"/>
    </source>
</evidence>
<keyword evidence="2" id="KW-0472">Membrane</keyword>